<dbReference type="KEGG" id="snh:120049979"/>
<dbReference type="InterPro" id="IPR010797">
    <property type="entry name" value="Pex26"/>
</dbReference>
<dbReference type="GO" id="GO:0005778">
    <property type="term" value="C:peroxisomal membrane"/>
    <property type="evidence" value="ECO:0007669"/>
    <property type="project" value="InterPro"/>
</dbReference>
<sequence length="331" mass="36109">MMSNSSTSMAHTLSFGSVRQSPPLSSNFALTHGLLDSAAEQLMVQKDFQAAFDTCERGLVSLLNTEQEDSRYGELKAALCIVGIQALAELNQWPGVLAWILQHYECPEKISAKIMQMCILLYTKVGEQAMMQEAGNVWLCCPSNGRLVGFGTVAELYLLHILVPLGHMTEARELVFGEVGGIAFTEDQKQTALDIVENKENLSQEQPPSPNPNPSPVVVVAGLNTPQGAGIQKLEALLRLLNRGLSVASGGLFRLRRVFLAAVLLYMLFVRMDPDAADAEADVGCNVCPLLSSQSSELRTVKPYSLVLGHYGLNLTEKQELTIDPHHVNMN</sequence>
<dbReference type="Proteomes" id="UP000808372">
    <property type="component" value="Chromosome 6"/>
</dbReference>
<accession>A0A8U0QZK2</accession>
<dbReference type="GO" id="GO:0051117">
    <property type="term" value="F:ATPase binding"/>
    <property type="evidence" value="ECO:0007669"/>
    <property type="project" value="TreeGrafter"/>
</dbReference>
<dbReference type="PANTHER" id="PTHR16262:SF2">
    <property type="entry name" value="PEROXISOME ASSEMBLY PROTEIN 26"/>
    <property type="match status" value="1"/>
</dbReference>
<name>A0A8U0QZK2_SALNM</name>
<dbReference type="GO" id="GO:0045046">
    <property type="term" value="P:protein import into peroxisome membrane"/>
    <property type="evidence" value="ECO:0007669"/>
    <property type="project" value="InterPro"/>
</dbReference>
<dbReference type="AlphaFoldDB" id="A0A8U0QZK2"/>
<dbReference type="GO" id="GO:0016558">
    <property type="term" value="P:protein import into peroxisome matrix"/>
    <property type="evidence" value="ECO:0007669"/>
    <property type="project" value="TreeGrafter"/>
</dbReference>
<keyword evidence="1" id="KW-1185">Reference proteome</keyword>
<gene>
    <name evidence="2" type="primary">pex26</name>
</gene>
<protein>
    <submittedName>
        <fullName evidence="2">Peroxisome assembly protein 26 isoform X1</fullName>
    </submittedName>
</protein>
<evidence type="ECO:0000313" key="2">
    <source>
        <dbReference type="RefSeq" id="XP_038852460.1"/>
    </source>
</evidence>
<dbReference type="PANTHER" id="PTHR16262">
    <property type="entry name" value="PEROXISOME ASSEMBLY PROTEIN 26"/>
    <property type="match status" value="1"/>
</dbReference>
<reference evidence="2" key="1">
    <citation type="submission" date="2025-08" db="UniProtKB">
        <authorList>
            <consortium name="RefSeq"/>
        </authorList>
    </citation>
    <scope>IDENTIFICATION</scope>
    <source>
        <tissue evidence="2">White muscle</tissue>
    </source>
</reference>
<dbReference type="Pfam" id="PF07163">
    <property type="entry name" value="Pex26"/>
    <property type="match status" value="1"/>
</dbReference>
<evidence type="ECO:0000313" key="1">
    <source>
        <dbReference type="Proteomes" id="UP000808372"/>
    </source>
</evidence>
<organism evidence="1 2">
    <name type="scientific">Salvelinus namaycush</name>
    <name type="common">Lake trout</name>
    <name type="synonym">Salmo namaycush</name>
    <dbReference type="NCBI Taxonomy" id="8040"/>
    <lineage>
        <taxon>Eukaryota</taxon>
        <taxon>Metazoa</taxon>
        <taxon>Chordata</taxon>
        <taxon>Craniata</taxon>
        <taxon>Vertebrata</taxon>
        <taxon>Euteleostomi</taxon>
        <taxon>Actinopterygii</taxon>
        <taxon>Neopterygii</taxon>
        <taxon>Teleostei</taxon>
        <taxon>Protacanthopterygii</taxon>
        <taxon>Salmoniformes</taxon>
        <taxon>Salmonidae</taxon>
        <taxon>Salmoninae</taxon>
        <taxon>Salvelinus</taxon>
    </lineage>
</organism>
<dbReference type="GO" id="GO:0044877">
    <property type="term" value="F:protein-containing complex binding"/>
    <property type="evidence" value="ECO:0007669"/>
    <property type="project" value="InterPro"/>
</dbReference>
<proteinExistence type="predicted"/>
<dbReference type="RefSeq" id="XP_038852460.1">
    <property type="nucleotide sequence ID" value="XM_038996532.1"/>
</dbReference>
<dbReference type="OrthoDB" id="5954192at2759"/>
<dbReference type="GeneID" id="120049979"/>
<dbReference type="CTD" id="55670"/>